<evidence type="ECO:0000256" key="2">
    <source>
        <dbReference type="SAM" id="Phobius"/>
    </source>
</evidence>
<evidence type="ECO:0000313" key="3">
    <source>
        <dbReference type="EMBL" id="CAI9975210.1"/>
    </source>
</evidence>
<dbReference type="EMBL" id="CATOUU010001165">
    <property type="protein sequence ID" value="CAI9975210.1"/>
    <property type="molecule type" value="Genomic_DNA"/>
</dbReference>
<evidence type="ECO:0000256" key="1">
    <source>
        <dbReference type="SAM" id="MobiDB-lite"/>
    </source>
</evidence>
<feature type="transmembrane region" description="Helical" evidence="2">
    <location>
        <begin position="422"/>
        <end position="446"/>
    </location>
</feature>
<evidence type="ECO:0000313" key="5">
    <source>
        <dbReference type="Proteomes" id="UP001642409"/>
    </source>
</evidence>
<protein>
    <submittedName>
        <fullName evidence="4">Hypothetical_protein</fullName>
    </submittedName>
</protein>
<dbReference type="EMBL" id="CAXDID020000644">
    <property type="protein sequence ID" value="CAL6108021.1"/>
    <property type="molecule type" value="Genomic_DNA"/>
</dbReference>
<evidence type="ECO:0000313" key="4">
    <source>
        <dbReference type="EMBL" id="CAL6108021.1"/>
    </source>
</evidence>
<keyword evidence="2" id="KW-0472">Membrane</keyword>
<name>A0AA86RCU8_9EUKA</name>
<reference evidence="3" key="1">
    <citation type="submission" date="2023-06" db="EMBL/GenBank/DDBJ databases">
        <authorList>
            <person name="Kurt Z."/>
        </authorList>
    </citation>
    <scope>NUCLEOTIDE SEQUENCE</scope>
</reference>
<feature type="compositionally biased region" description="Polar residues" evidence="1">
    <location>
        <begin position="531"/>
        <end position="541"/>
    </location>
</feature>
<proteinExistence type="predicted"/>
<feature type="compositionally biased region" description="Polar residues" evidence="1">
    <location>
        <begin position="495"/>
        <end position="516"/>
    </location>
</feature>
<dbReference type="AlphaFoldDB" id="A0AA86RCU8"/>
<keyword evidence="2" id="KW-0812">Transmembrane</keyword>
<dbReference type="Proteomes" id="UP001642409">
    <property type="component" value="Unassembled WGS sequence"/>
</dbReference>
<accession>A0AA86RCU8</accession>
<organism evidence="3">
    <name type="scientific">Hexamita inflata</name>
    <dbReference type="NCBI Taxonomy" id="28002"/>
    <lineage>
        <taxon>Eukaryota</taxon>
        <taxon>Metamonada</taxon>
        <taxon>Diplomonadida</taxon>
        <taxon>Hexamitidae</taxon>
        <taxon>Hexamitinae</taxon>
        <taxon>Hexamita</taxon>
    </lineage>
</organism>
<keyword evidence="2" id="KW-1133">Transmembrane helix</keyword>
<reference evidence="4 5" key="2">
    <citation type="submission" date="2024-07" db="EMBL/GenBank/DDBJ databases">
        <authorList>
            <person name="Akdeniz Z."/>
        </authorList>
    </citation>
    <scope>NUCLEOTIDE SEQUENCE [LARGE SCALE GENOMIC DNA]</scope>
</reference>
<feature type="compositionally biased region" description="Polar residues" evidence="1">
    <location>
        <begin position="479"/>
        <end position="488"/>
    </location>
</feature>
<sequence length="585" mass="65037">MERCEAACSLFNTTKFTKDQLCQDACDGDKPVYVTGNLCVVNCFSQASEIFLNEGSNQCRDTCAHDSYYRNTDGSLFCTSEACGSSNFTGVESYHATYQRCESSCTLFAHLTHTLGNVCVKSCPDTDKYFDSKLVCNSVCPSLYSFAESTNQCVNRCDSGNYLITSDQQSLICTPSCDKYHIINISSNSHQCVENCDNSILNVANNECVTVCNNFLSEDGSKCVQNCNLLNQFVSTDKSRCVSSCSSISAALSFTKTYCVTDCRLDNPDTDFNTDKSLCTLQCKPLTYPNLNRTQCVNNCSSINAVLSLALECEENCTIGVLDVSGQKCVLSCSNNQNQIENKCVCDSQRGFVYNGANECACDTQHGFEVNNETCVCSIEKGFNVEPIIENNQAICKCNILLYQTEPVNFICIKTQEKQKGWLIIAIGGIVGFIVIIIIVVVIIYWNKRKQKLTQLNETAPKTRKSKKTEISYFKQPKIQATKSNKPSQLKLRPSQLNQKPSSLNQRPSQLNQRPSQLKLKKPTENETYDNKSSPSSNQLNPVRPSQLAANKIDKAQLDKLLKEKTLTPMKFKGQNKTATGWVFE</sequence>
<feature type="region of interest" description="Disordered" evidence="1">
    <location>
        <begin position="476"/>
        <end position="544"/>
    </location>
</feature>
<comment type="caution">
    <text evidence="3">The sequence shown here is derived from an EMBL/GenBank/DDBJ whole genome shotgun (WGS) entry which is preliminary data.</text>
</comment>
<keyword evidence="5" id="KW-1185">Reference proteome</keyword>
<gene>
    <name evidence="3" type="ORF">HINF_LOCUS62855</name>
    <name evidence="4" type="ORF">HINF_LOCUS74767</name>
</gene>